<dbReference type="STRING" id="34103.SAMN05421778_11381"/>
<organism evidence="1 2">
    <name type="scientific">Sphaerotilus natans subsp. natans DSM 6575</name>
    <dbReference type="NCBI Taxonomy" id="1286631"/>
    <lineage>
        <taxon>Bacteria</taxon>
        <taxon>Pseudomonadati</taxon>
        <taxon>Pseudomonadota</taxon>
        <taxon>Betaproteobacteria</taxon>
        <taxon>Burkholderiales</taxon>
        <taxon>Sphaerotilaceae</taxon>
        <taxon>Sphaerotilus</taxon>
    </lineage>
</organism>
<dbReference type="PATRIC" id="fig|1286631.3.peg.1514"/>
<evidence type="ECO:0000313" key="1">
    <source>
        <dbReference type="EMBL" id="KDB52804.1"/>
    </source>
</evidence>
<dbReference type="Proteomes" id="UP000026714">
    <property type="component" value="Unassembled WGS sequence"/>
</dbReference>
<dbReference type="RefSeq" id="WP_051631766.1">
    <property type="nucleotide sequence ID" value="NZ_AZRA01000039.1"/>
</dbReference>
<sequence length="507" mass="55295">MTLPDIHLCIVQPAGHEQALGLLDPARYFRYHFRRLGARVSLSKNRLRHDAVNFVFGAHLGFDERQLERHPCVLVNLLQFGADGQDTLPADLVDYVALLSRSAVVDGDPTNLPVYAAQPDRVPLVPFVHAPYLAEDAEGVPLPIDGRPIELLHLGEFSAAAQDFIARIEACGVPVSVLDQPLYGAERDAFVRQARAVLLCDAQGSGHVDPVLLAHCLSLGTPVVLQRTAATRVPGYIEQAVSWVDEATLGPFFSREFGTPAWVERTRQQHAHFEQLDPAQAMADILVHACAVGLTHLHRRDPKPWQPTRLHLGAGTGYRSGWLNLAACARSEPDLVLDPTQPLTLPLSTVSPLCGPLRLEAGQIDEILLPAALTRGADLPVLLSNCLNLLREDGLLLIEHDAGARADIWSACADRFWQLGWFEHRLEILADEGSEAPGLLRLRKIATTPRERTLARRMTSDCHLPEDAVPPQEQLLPAGTSVPLQALVGAAEGPGIDRELAEVLDAA</sequence>
<proteinExistence type="predicted"/>
<evidence type="ECO:0000313" key="2">
    <source>
        <dbReference type="Proteomes" id="UP000026714"/>
    </source>
</evidence>
<dbReference type="EMBL" id="AZRA01000039">
    <property type="protein sequence ID" value="KDB52804.1"/>
    <property type="molecule type" value="Genomic_DNA"/>
</dbReference>
<dbReference type="eggNOG" id="COG4627">
    <property type="taxonomic scope" value="Bacteria"/>
</dbReference>
<keyword evidence="2" id="KW-1185">Reference proteome</keyword>
<name>A0A059KNJ7_9BURK</name>
<gene>
    <name evidence="1" type="ORF">X805_15380</name>
</gene>
<dbReference type="AlphaFoldDB" id="A0A059KNJ7"/>
<accession>A0A059KNJ7</accession>
<protein>
    <submittedName>
        <fullName evidence="1">Uncharacterized protein</fullName>
    </submittedName>
</protein>
<reference evidence="1 2" key="1">
    <citation type="journal article" date="2014" name="FEMS Microbiol. Ecol.">
        <title>Sphaerotilus natans encrusted with nanoball-shaped Fe(III) oxide minerals formed by nitrate-reducing mixotrophic Fe(II) oxidation.</title>
        <authorList>
            <person name="Park S."/>
            <person name="Kim D.H."/>
            <person name="Lee J.H."/>
            <person name="Hur H.G."/>
        </authorList>
    </citation>
    <scope>NUCLEOTIDE SEQUENCE [LARGE SCALE GENOMIC DNA]</scope>
    <source>
        <strain evidence="1 2">DSM 6575</strain>
    </source>
</reference>
<comment type="caution">
    <text evidence="1">The sequence shown here is derived from an EMBL/GenBank/DDBJ whole genome shotgun (WGS) entry which is preliminary data.</text>
</comment>